<name>A0A024TAF3_9STRA</name>
<dbReference type="GeneID" id="20091687"/>
<dbReference type="RefSeq" id="XP_008880754.1">
    <property type="nucleotide sequence ID" value="XM_008882532.1"/>
</dbReference>
<gene>
    <name evidence="1" type="ORF">H310_14637</name>
</gene>
<proteinExistence type="predicted"/>
<dbReference type="AlphaFoldDB" id="A0A024TAF3"/>
<reference evidence="1" key="1">
    <citation type="submission" date="2013-12" db="EMBL/GenBank/DDBJ databases">
        <title>The Genome Sequence of Aphanomyces invadans NJM9701.</title>
        <authorList>
            <consortium name="The Broad Institute Genomics Platform"/>
            <person name="Russ C."/>
            <person name="Tyler B."/>
            <person name="van West P."/>
            <person name="Dieguez-Uribeondo J."/>
            <person name="Young S.K."/>
            <person name="Zeng Q."/>
            <person name="Gargeya S."/>
            <person name="Fitzgerald M."/>
            <person name="Abouelleil A."/>
            <person name="Alvarado L."/>
            <person name="Chapman S.B."/>
            <person name="Gainer-Dewar J."/>
            <person name="Goldberg J."/>
            <person name="Griggs A."/>
            <person name="Gujja S."/>
            <person name="Hansen M."/>
            <person name="Howarth C."/>
            <person name="Imamovic A."/>
            <person name="Ireland A."/>
            <person name="Larimer J."/>
            <person name="McCowan C."/>
            <person name="Murphy C."/>
            <person name="Pearson M."/>
            <person name="Poon T.W."/>
            <person name="Priest M."/>
            <person name="Roberts A."/>
            <person name="Saif S."/>
            <person name="Shea T."/>
            <person name="Sykes S."/>
            <person name="Wortman J."/>
            <person name="Nusbaum C."/>
            <person name="Birren B."/>
        </authorList>
    </citation>
    <scope>NUCLEOTIDE SEQUENCE [LARGE SCALE GENOMIC DNA]</scope>
    <source>
        <strain evidence="1">NJM9701</strain>
    </source>
</reference>
<accession>A0A024TAF3</accession>
<organism evidence="1">
    <name type="scientific">Aphanomyces invadans</name>
    <dbReference type="NCBI Taxonomy" id="157072"/>
    <lineage>
        <taxon>Eukaryota</taxon>
        <taxon>Sar</taxon>
        <taxon>Stramenopiles</taxon>
        <taxon>Oomycota</taxon>
        <taxon>Saprolegniomycetes</taxon>
        <taxon>Saprolegniales</taxon>
        <taxon>Verrucalvaceae</taxon>
        <taxon>Aphanomyces</taxon>
    </lineage>
</organism>
<dbReference type="EMBL" id="KI914029">
    <property type="protein sequence ID" value="ETV90601.1"/>
    <property type="molecule type" value="Genomic_DNA"/>
</dbReference>
<evidence type="ECO:0000313" key="1">
    <source>
        <dbReference type="EMBL" id="ETV90601.1"/>
    </source>
</evidence>
<protein>
    <submittedName>
        <fullName evidence="1">Uncharacterized protein</fullName>
    </submittedName>
</protein>
<sequence length="77" mass="8942">MAVWVYKYFAKSVEKRSPDRQTSLPLAWTVSDCPKDGAEHMVTVNVDWLKPFRSYYSRPFNDDIPEDDSPIDELTAD</sequence>
<dbReference type="VEuPathDB" id="FungiDB:H310_14637"/>